<evidence type="ECO:0000313" key="2">
    <source>
        <dbReference type="Proteomes" id="UP000265926"/>
    </source>
</evidence>
<keyword evidence="2" id="KW-1185">Reference proteome</keyword>
<dbReference type="Proteomes" id="UP000265926">
    <property type="component" value="Unassembled WGS sequence"/>
</dbReference>
<comment type="caution">
    <text evidence="1">The sequence shown here is derived from an EMBL/GenBank/DDBJ whole genome shotgun (WGS) entry which is preliminary data.</text>
</comment>
<name>A0A399T134_9BACT</name>
<organism evidence="1 2">
    <name type="scientific">Maribellus luteus</name>
    <dbReference type="NCBI Taxonomy" id="2305463"/>
    <lineage>
        <taxon>Bacteria</taxon>
        <taxon>Pseudomonadati</taxon>
        <taxon>Bacteroidota</taxon>
        <taxon>Bacteroidia</taxon>
        <taxon>Marinilabiliales</taxon>
        <taxon>Prolixibacteraceae</taxon>
        <taxon>Maribellus</taxon>
    </lineage>
</organism>
<proteinExistence type="predicted"/>
<dbReference type="EMBL" id="QWGR01000005">
    <property type="protein sequence ID" value="RIJ48415.1"/>
    <property type="molecule type" value="Genomic_DNA"/>
</dbReference>
<sequence>MIFFTSCQGVKEKNIALSKEEKEVKIELKEKPLKLEKVEIKKEVLGFDTLNIFPIDTLVGKLQLKFRQINLDEFKSKKHTQIRTTFEQDNASEYLQRKDSCYYLTLGSNQIDTLCSFDDGEYHESYKFSGYSKRMNTIMFDWENWEEAHSFLINLNQKKYWLLNPKVELSPDRNRIVTFSNFIDDPLYEGNNFYIFELTKDSIITNYSFSNVDYGIFYSKWIGKNEIILHFKRIDNEKFEPKESYYFEIEIKNDL</sequence>
<protein>
    <submittedName>
        <fullName evidence="1">Uncharacterized protein</fullName>
    </submittedName>
</protein>
<evidence type="ECO:0000313" key="1">
    <source>
        <dbReference type="EMBL" id="RIJ48415.1"/>
    </source>
</evidence>
<reference evidence="1 2" key="1">
    <citation type="submission" date="2018-08" db="EMBL/GenBank/DDBJ databases">
        <title>Pallidiluteibacterium maritimus gen. nov., sp. nov., isolated from coastal sediment.</title>
        <authorList>
            <person name="Zhou L.Y."/>
        </authorList>
    </citation>
    <scope>NUCLEOTIDE SEQUENCE [LARGE SCALE GENOMIC DNA]</scope>
    <source>
        <strain evidence="1 2">XSD2</strain>
    </source>
</reference>
<dbReference type="AlphaFoldDB" id="A0A399T134"/>
<accession>A0A399T134</accession>
<gene>
    <name evidence="1" type="ORF">D1614_11895</name>
</gene>